<keyword evidence="2" id="KW-0472">Membrane</keyword>
<keyword evidence="3" id="KW-0732">Signal</keyword>
<keyword evidence="2" id="KW-0812">Transmembrane</keyword>
<feature type="signal peptide" evidence="3">
    <location>
        <begin position="1"/>
        <end position="25"/>
    </location>
</feature>
<feature type="chain" id="PRO_5040824773" description="Mid2 domain-containing protein" evidence="3">
    <location>
        <begin position="26"/>
        <end position="298"/>
    </location>
</feature>
<gene>
    <name evidence="4" type="ORF">N7468_000229</name>
</gene>
<keyword evidence="5" id="KW-1185">Reference proteome</keyword>
<evidence type="ECO:0000256" key="1">
    <source>
        <dbReference type="SAM" id="MobiDB-lite"/>
    </source>
</evidence>
<sequence length="298" mass="30879">MKRPLEIRMIPLFLAFHALIPPALSVVCYNPDGTSSAPGDTEYGYCPYSNGGVQMCCALNRANPSGGNFSDGNTADKCLPNGLCMNIGINGGSANITTYFRDLCSQTDWDSGCLDVCTDTSKHGISNGTIRMTPCDGTKTSTYWCCGDSDDCCGTADQVKIDPTFASSTAATTSLSATSTSTSTSDQPIFISSGLSVGAKAGIGVGVGVGVIVVAILVIALVMRRRKRNAPLPAPEYSNLGLSLAPKSPGKNGPSMAQTSSDQPSHEGYDTTSYSGTGRDGVVVEADAVSTTRFEMPG</sequence>
<evidence type="ECO:0000256" key="3">
    <source>
        <dbReference type="SAM" id="SignalP"/>
    </source>
</evidence>
<proteinExistence type="predicted"/>
<dbReference type="AlphaFoldDB" id="A0A9W9TY57"/>
<dbReference type="RefSeq" id="XP_058335557.1">
    <property type="nucleotide sequence ID" value="XM_058469526.1"/>
</dbReference>
<accession>A0A9W9TY57</accession>
<evidence type="ECO:0000256" key="2">
    <source>
        <dbReference type="SAM" id="Phobius"/>
    </source>
</evidence>
<feature type="region of interest" description="Disordered" evidence="1">
    <location>
        <begin position="232"/>
        <end position="282"/>
    </location>
</feature>
<dbReference type="EMBL" id="JAPQKS010000001">
    <property type="protein sequence ID" value="KAJ5248778.1"/>
    <property type="molecule type" value="Genomic_DNA"/>
</dbReference>
<dbReference type="GeneID" id="83196829"/>
<name>A0A9W9TY57_9EURO</name>
<reference evidence="4" key="1">
    <citation type="submission" date="2022-11" db="EMBL/GenBank/DDBJ databases">
        <authorList>
            <person name="Petersen C."/>
        </authorList>
    </citation>
    <scope>NUCLEOTIDE SEQUENCE</scope>
    <source>
        <strain evidence="4">IBT 19713</strain>
    </source>
</reference>
<reference evidence="4" key="2">
    <citation type="journal article" date="2023" name="IMA Fungus">
        <title>Comparative genomic study of the Penicillium genus elucidates a diverse pangenome and 15 lateral gene transfer events.</title>
        <authorList>
            <person name="Petersen C."/>
            <person name="Sorensen T."/>
            <person name="Nielsen M.R."/>
            <person name="Sondergaard T.E."/>
            <person name="Sorensen J.L."/>
            <person name="Fitzpatrick D.A."/>
            <person name="Frisvad J.C."/>
            <person name="Nielsen K.L."/>
        </authorList>
    </citation>
    <scope>NUCLEOTIDE SEQUENCE</scope>
    <source>
        <strain evidence="4">IBT 19713</strain>
    </source>
</reference>
<dbReference type="OrthoDB" id="5215637at2759"/>
<organism evidence="4 5">
    <name type="scientific">Penicillium chermesinum</name>
    <dbReference type="NCBI Taxonomy" id="63820"/>
    <lineage>
        <taxon>Eukaryota</taxon>
        <taxon>Fungi</taxon>
        <taxon>Dikarya</taxon>
        <taxon>Ascomycota</taxon>
        <taxon>Pezizomycotina</taxon>
        <taxon>Eurotiomycetes</taxon>
        <taxon>Eurotiomycetidae</taxon>
        <taxon>Eurotiales</taxon>
        <taxon>Aspergillaceae</taxon>
        <taxon>Penicillium</taxon>
    </lineage>
</organism>
<evidence type="ECO:0000313" key="5">
    <source>
        <dbReference type="Proteomes" id="UP001150941"/>
    </source>
</evidence>
<dbReference type="Proteomes" id="UP001150941">
    <property type="component" value="Unassembled WGS sequence"/>
</dbReference>
<evidence type="ECO:0008006" key="6">
    <source>
        <dbReference type="Google" id="ProtNLM"/>
    </source>
</evidence>
<feature type="transmembrane region" description="Helical" evidence="2">
    <location>
        <begin position="201"/>
        <end position="223"/>
    </location>
</feature>
<protein>
    <recommendedName>
        <fullName evidence="6">Mid2 domain-containing protein</fullName>
    </recommendedName>
</protein>
<keyword evidence="2" id="KW-1133">Transmembrane helix</keyword>
<comment type="caution">
    <text evidence="4">The sequence shown here is derived from an EMBL/GenBank/DDBJ whole genome shotgun (WGS) entry which is preliminary data.</text>
</comment>
<evidence type="ECO:0000313" key="4">
    <source>
        <dbReference type="EMBL" id="KAJ5248778.1"/>
    </source>
</evidence>